<gene>
    <name evidence="2" type="ORF">KZP06_09320</name>
</gene>
<organism evidence="2 3">
    <name type="scientific">Bifidobacterium pseudocatenulatum</name>
    <dbReference type="NCBI Taxonomy" id="28026"/>
    <lineage>
        <taxon>Bacteria</taxon>
        <taxon>Bacillati</taxon>
        <taxon>Actinomycetota</taxon>
        <taxon>Actinomycetes</taxon>
        <taxon>Bifidobacteriales</taxon>
        <taxon>Bifidobacteriaceae</taxon>
        <taxon>Bifidobacterium</taxon>
    </lineage>
</organism>
<dbReference type="Pfam" id="PF01381">
    <property type="entry name" value="HTH_3"/>
    <property type="match status" value="1"/>
</dbReference>
<sequence length="112" mass="11922">MTAILGDRMRRLMRRHGINQSQLAARAGTTQPNISKYLAGDREPSSGTLANIAAALHATSEYLLGLPESGADKPFGAIKAYCALHGGELSEAETRDLIMTPLSARDQVSGQN</sequence>
<evidence type="ECO:0000259" key="1">
    <source>
        <dbReference type="PROSITE" id="PS50943"/>
    </source>
</evidence>
<dbReference type="PROSITE" id="PS50943">
    <property type="entry name" value="HTH_CROC1"/>
    <property type="match status" value="1"/>
</dbReference>
<dbReference type="AlphaFoldDB" id="A0AAW4TRJ1"/>
<protein>
    <submittedName>
        <fullName evidence="2">Helix-turn-helix domain-containing protein</fullName>
    </submittedName>
</protein>
<dbReference type="Gene3D" id="1.10.260.40">
    <property type="entry name" value="lambda repressor-like DNA-binding domains"/>
    <property type="match status" value="1"/>
</dbReference>
<dbReference type="InterPro" id="IPR001387">
    <property type="entry name" value="Cro/C1-type_HTH"/>
</dbReference>
<dbReference type="SUPFAM" id="SSF47413">
    <property type="entry name" value="lambda repressor-like DNA-binding domains"/>
    <property type="match status" value="1"/>
</dbReference>
<proteinExistence type="predicted"/>
<dbReference type="CDD" id="cd00093">
    <property type="entry name" value="HTH_XRE"/>
    <property type="match status" value="1"/>
</dbReference>
<dbReference type="GO" id="GO:0003677">
    <property type="term" value="F:DNA binding"/>
    <property type="evidence" value="ECO:0007669"/>
    <property type="project" value="InterPro"/>
</dbReference>
<dbReference type="SMART" id="SM00530">
    <property type="entry name" value="HTH_XRE"/>
    <property type="match status" value="1"/>
</dbReference>
<comment type="caution">
    <text evidence="2">The sequence shown here is derived from an EMBL/GenBank/DDBJ whole genome shotgun (WGS) entry which is preliminary data.</text>
</comment>
<reference evidence="2" key="1">
    <citation type="submission" date="2021-07" db="EMBL/GenBank/DDBJ databases">
        <title>Xylan utilisation by Bifidobacterium pseudocatenulatum.</title>
        <authorList>
            <person name="Watanabe Y."/>
        </authorList>
    </citation>
    <scope>NUCLEOTIDE SEQUENCE</scope>
    <source>
        <strain evidence="2">YIT12824</strain>
    </source>
</reference>
<dbReference type="Proteomes" id="UP001197735">
    <property type="component" value="Unassembled WGS sequence"/>
</dbReference>
<dbReference type="EMBL" id="JAHXEI010000009">
    <property type="protein sequence ID" value="MCB4880912.1"/>
    <property type="molecule type" value="Genomic_DNA"/>
</dbReference>
<evidence type="ECO:0000313" key="3">
    <source>
        <dbReference type="Proteomes" id="UP001197735"/>
    </source>
</evidence>
<name>A0AAW4TRJ1_BIFPS</name>
<feature type="domain" description="HTH cro/C1-type" evidence="1">
    <location>
        <begin position="9"/>
        <end position="63"/>
    </location>
</feature>
<accession>A0AAW4TRJ1</accession>
<evidence type="ECO:0000313" key="2">
    <source>
        <dbReference type="EMBL" id="MCB4880912.1"/>
    </source>
</evidence>
<dbReference type="InterPro" id="IPR010982">
    <property type="entry name" value="Lambda_DNA-bd_dom_sf"/>
</dbReference>